<dbReference type="InterPro" id="IPR010036">
    <property type="entry name" value="MDP_1_eu_arc"/>
</dbReference>
<evidence type="ECO:0000256" key="1">
    <source>
        <dbReference type="SAM" id="MobiDB-lite"/>
    </source>
</evidence>
<dbReference type="Proteomes" id="UP001204833">
    <property type="component" value="Unassembled WGS sequence"/>
</dbReference>
<dbReference type="SUPFAM" id="SSF56784">
    <property type="entry name" value="HAD-like"/>
    <property type="match status" value="1"/>
</dbReference>
<reference evidence="2 3" key="1">
    <citation type="journal article" date="2022" name="DNA Res.">
        <title>Genome analysis of five recently described species of the CUG-Ser clade uncovers Candida theae as a new hybrid lineage with pathogenic potential in the Candida parapsilosis species complex.</title>
        <authorList>
            <person name="Mixao V."/>
            <person name="Del Olmo V."/>
            <person name="Hegedusova E."/>
            <person name="Saus E."/>
            <person name="Pryszcz L."/>
            <person name="Cillingova A."/>
            <person name="Nosek J."/>
            <person name="Gabaldon T."/>
        </authorList>
    </citation>
    <scope>NUCLEOTIDE SEQUENCE [LARGE SCALE GENOMIC DNA]</scope>
    <source>
        <strain evidence="2 3">CBS 12239</strain>
    </source>
</reference>
<proteinExistence type="predicted"/>
<accession>A0AAD5BJU8</accession>
<evidence type="ECO:0000313" key="2">
    <source>
        <dbReference type="EMBL" id="KAI5967850.1"/>
    </source>
</evidence>
<organism evidence="2 3">
    <name type="scientific">Candida theae</name>
    <dbReference type="NCBI Taxonomy" id="1198502"/>
    <lineage>
        <taxon>Eukaryota</taxon>
        <taxon>Fungi</taxon>
        <taxon>Dikarya</taxon>
        <taxon>Ascomycota</taxon>
        <taxon>Saccharomycotina</taxon>
        <taxon>Pichiomycetes</taxon>
        <taxon>Debaryomycetaceae</taxon>
        <taxon>Candida/Lodderomyces clade</taxon>
        <taxon>Candida</taxon>
    </lineage>
</organism>
<dbReference type="EMBL" id="JAIHNG010000021">
    <property type="protein sequence ID" value="KAI5967850.1"/>
    <property type="molecule type" value="Genomic_DNA"/>
</dbReference>
<dbReference type="InterPro" id="IPR023214">
    <property type="entry name" value="HAD_sf"/>
</dbReference>
<name>A0AAD5BJU8_9ASCO</name>
<dbReference type="GeneID" id="76148338"/>
<feature type="compositionally biased region" description="Polar residues" evidence="1">
    <location>
        <begin position="178"/>
        <end position="187"/>
    </location>
</feature>
<dbReference type="RefSeq" id="XP_051611217.1">
    <property type="nucleotide sequence ID" value="XM_051752126.1"/>
</dbReference>
<dbReference type="PANTHER" id="PTHR17901:SF14">
    <property type="entry name" value="MAGNESIUM-DEPENDENT PHOSPHATASE 1"/>
    <property type="match status" value="1"/>
</dbReference>
<evidence type="ECO:0000313" key="3">
    <source>
        <dbReference type="Proteomes" id="UP001204833"/>
    </source>
</evidence>
<dbReference type="Gene3D" id="3.40.50.1000">
    <property type="entry name" value="HAD superfamily/HAD-like"/>
    <property type="match status" value="1"/>
</dbReference>
<dbReference type="AlphaFoldDB" id="A0AAD5BJU8"/>
<keyword evidence="3" id="KW-1185">Reference proteome</keyword>
<dbReference type="InterPro" id="IPR036412">
    <property type="entry name" value="HAD-like_sf"/>
</dbReference>
<dbReference type="NCBIfam" id="TIGR01685">
    <property type="entry name" value="MDP-1"/>
    <property type="match status" value="1"/>
</dbReference>
<dbReference type="NCBIfam" id="TIGR01681">
    <property type="entry name" value="HAD-SF-IIIC"/>
    <property type="match status" value="1"/>
</dbReference>
<dbReference type="Pfam" id="PF12689">
    <property type="entry name" value="Acid_PPase"/>
    <property type="match status" value="1"/>
</dbReference>
<dbReference type="SFLD" id="SFLDG01129">
    <property type="entry name" value="C1.5:_HAD__Beta-PGM__Phosphata"/>
    <property type="match status" value="1"/>
</dbReference>
<protein>
    <recommendedName>
        <fullName evidence="4">Magnesium-dependent phosphatase-1</fullName>
    </recommendedName>
</protein>
<evidence type="ECO:0008006" key="4">
    <source>
        <dbReference type="Google" id="ProtNLM"/>
    </source>
</evidence>
<dbReference type="SFLD" id="SFLDS00003">
    <property type="entry name" value="Haloacid_Dehalogenase"/>
    <property type="match status" value="1"/>
</dbReference>
<sequence length="194" mass="21836">MSNNSAYPTAVVFDLDYTLWPCWCDTHISPPLKSLSHNQVVDSSGTKLSFYPHVESIILELVASNVTIIAASRTATPQVAKKLLTLLHINNKSAIHYFDALEWGQGSKTKHIKLAAKQLGLLKELEQGEFILFDDELRNRDVASVNCHFVHVPNESLGLTKTIFDKGLQSWRGKQNKQKGNSQTSDVYNDYYRT</sequence>
<dbReference type="GO" id="GO:0003993">
    <property type="term" value="F:acid phosphatase activity"/>
    <property type="evidence" value="ECO:0007669"/>
    <property type="project" value="TreeGrafter"/>
</dbReference>
<feature type="region of interest" description="Disordered" evidence="1">
    <location>
        <begin position="173"/>
        <end position="194"/>
    </location>
</feature>
<dbReference type="SFLD" id="SFLDG01131">
    <property type="entry name" value="C1.5.2:_MDP_Like"/>
    <property type="match status" value="1"/>
</dbReference>
<gene>
    <name evidence="2" type="ORF">KGF57_000278</name>
</gene>
<dbReference type="PANTHER" id="PTHR17901">
    <property type="entry name" value="MAGNESIUM-DEPENDENT PHOSPHATASE 1 MDP1"/>
    <property type="match status" value="1"/>
</dbReference>
<comment type="caution">
    <text evidence="2">The sequence shown here is derived from an EMBL/GenBank/DDBJ whole genome shotgun (WGS) entry which is preliminary data.</text>
</comment>
<dbReference type="InterPro" id="IPR010033">
    <property type="entry name" value="HAD_SF_ppase_IIIC"/>
</dbReference>